<dbReference type="PANTHER" id="PTHR43861:SF3">
    <property type="entry name" value="PUTATIVE (AFU_ORTHOLOGUE AFUA_2G14390)-RELATED"/>
    <property type="match status" value="1"/>
</dbReference>
<dbReference type="STRING" id="589385.SAMN05421504_101417"/>
<dbReference type="GO" id="GO:0008168">
    <property type="term" value="F:methyltransferase activity"/>
    <property type="evidence" value="ECO:0007669"/>
    <property type="project" value="UniProtKB-KW"/>
</dbReference>
<keyword evidence="3" id="KW-0489">Methyltransferase</keyword>
<dbReference type="Pfam" id="PF08242">
    <property type="entry name" value="Methyltransf_12"/>
    <property type="match status" value="1"/>
</dbReference>
<dbReference type="Proteomes" id="UP000199515">
    <property type="component" value="Unassembled WGS sequence"/>
</dbReference>
<dbReference type="AlphaFoldDB" id="A0A1H2T254"/>
<dbReference type="EMBL" id="FNON01000001">
    <property type="protein sequence ID" value="SDW37369.1"/>
    <property type="molecule type" value="Genomic_DNA"/>
</dbReference>
<dbReference type="PANTHER" id="PTHR43861">
    <property type="entry name" value="TRANS-ACONITATE 2-METHYLTRANSFERASE-RELATED"/>
    <property type="match status" value="1"/>
</dbReference>
<feature type="domain" description="Methyltransferase type 12" evidence="2">
    <location>
        <begin position="49"/>
        <end position="137"/>
    </location>
</feature>
<dbReference type="InterPro" id="IPR013217">
    <property type="entry name" value="Methyltransf_12"/>
</dbReference>
<dbReference type="InterPro" id="IPR029063">
    <property type="entry name" value="SAM-dependent_MTases_sf"/>
</dbReference>
<organism evidence="3 4">
    <name type="scientific">Amycolatopsis xylanica</name>
    <dbReference type="NCBI Taxonomy" id="589385"/>
    <lineage>
        <taxon>Bacteria</taxon>
        <taxon>Bacillati</taxon>
        <taxon>Actinomycetota</taxon>
        <taxon>Actinomycetes</taxon>
        <taxon>Pseudonocardiales</taxon>
        <taxon>Pseudonocardiaceae</taxon>
        <taxon>Amycolatopsis</taxon>
    </lineage>
</organism>
<dbReference type="Gene3D" id="3.40.50.150">
    <property type="entry name" value="Vaccinia Virus protein VP39"/>
    <property type="match status" value="1"/>
</dbReference>
<evidence type="ECO:0000313" key="4">
    <source>
        <dbReference type="Proteomes" id="UP000199515"/>
    </source>
</evidence>
<evidence type="ECO:0000259" key="2">
    <source>
        <dbReference type="Pfam" id="PF08242"/>
    </source>
</evidence>
<sequence>MPKTVGWNGFVDTQTQAEYERLSLLEQIFDPFSLRNLDRFGIRPGWRCLEVGAGAGSVARRMAELAGGEHVVATDLSLKFLGPLEELGITVLRHDITADPAPGEFDLIHARFVLDHLAEREAVLKRLASWLRPGGWLLVEMATTLPELSSDPDVRRSMETLGLVLSQRVGTDPNFARTLPLPLEHAGLVGCDSEGLIMPARGGSPLASFLRSTTRLVEAHAVEHGLITQDVLDSAYSTYDDPTFVDYSWMTIAAWGQR</sequence>
<dbReference type="CDD" id="cd02440">
    <property type="entry name" value="AdoMet_MTases"/>
    <property type="match status" value="1"/>
</dbReference>
<reference evidence="3 4" key="1">
    <citation type="submission" date="2016-10" db="EMBL/GenBank/DDBJ databases">
        <authorList>
            <person name="de Groot N.N."/>
        </authorList>
    </citation>
    <scope>NUCLEOTIDE SEQUENCE [LARGE SCALE GENOMIC DNA]</scope>
    <source>
        <strain evidence="3 4">CPCC 202699</strain>
    </source>
</reference>
<dbReference type="OrthoDB" id="3469983at2"/>
<accession>A0A1H2T254</accession>
<keyword evidence="1 3" id="KW-0808">Transferase</keyword>
<dbReference type="GO" id="GO:0032259">
    <property type="term" value="P:methylation"/>
    <property type="evidence" value="ECO:0007669"/>
    <property type="project" value="UniProtKB-KW"/>
</dbReference>
<evidence type="ECO:0000256" key="1">
    <source>
        <dbReference type="ARBA" id="ARBA00022679"/>
    </source>
</evidence>
<dbReference type="SUPFAM" id="SSF53335">
    <property type="entry name" value="S-adenosyl-L-methionine-dependent methyltransferases"/>
    <property type="match status" value="1"/>
</dbReference>
<proteinExistence type="predicted"/>
<keyword evidence="4" id="KW-1185">Reference proteome</keyword>
<dbReference type="RefSeq" id="WP_091285821.1">
    <property type="nucleotide sequence ID" value="NZ_FNON01000001.1"/>
</dbReference>
<name>A0A1H2T254_9PSEU</name>
<evidence type="ECO:0000313" key="3">
    <source>
        <dbReference type="EMBL" id="SDW37369.1"/>
    </source>
</evidence>
<gene>
    <name evidence="3" type="ORF">SAMN05421504_101417</name>
</gene>
<protein>
    <submittedName>
        <fullName evidence="3">Methyltransferase domain-containing protein</fullName>
    </submittedName>
</protein>